<proteinExistence type="predicted"/>
<reference evidence="1" key="1">
    <citation type="journal article" date="2022" name="Int. J. Mol. Sci.">
        <title>Draft Genome of Tanacetum Coccineum: Genomic Comparison of Closely Related Tanacetum-Family Plants.</title>
        <authorList>
            <person name="Yamashiro T."/>
            <person name="Shiraishi A."/>
            <person name="Nakayama K."/>
            <person name="Satake H."/>
        </authorList>
    </citation>
    <scope>NUCLEOTIDE SEQUENCE</scope>
</reference>
<dbReference type="EMBL" id="BQNB010009691">
    <property type="protein sequence ID" value="GJS67048.1"/>
    <property type="molecule type" value="Genomic_DNA"/>
</dbReference>
<protein>
    <submittedName>
        <fullName evidence="1">Uncharacterized protein</fullName>
    </submittedName>
</protein>
<accession>A0ABQ4XNU0</accession>
<comment type="caution">
    <text evidence="1">The sequence shown here is derived from an EMBL/GenBank/DDBJ whole genome shotgun (WGS) entry which is preliminary data.</text>
</comment>
<dbReference type="Proteomes" id="UP001151760">
    <property type="component" value="Unassembled WGS sequence"/>
</dbReference>
<evidence type="ECO:0000313" key="2">
    <source>
        <dbReference type="Proteomes" id="UP001151760"/>
    </source>
</evidence>
<name>A0ABQ4XNU0_9ASTR</name>
<gene>
    <name evidence="1" type="ORF">Tco_0681612</name>
</gene>
<organism evidence="1 2">
    <name type="scientific">Tanacetum coccineum</name>
    <dbReference type="NCBI Taxonomy" id="301880"/>
    <lineage>
        <taxon>Eukaryota</taxon>
        <taxon>Viridiplantae</taxon>
        <taxon>Streptophyta</taxon>
        <taxon>Embryophyta</taxon>
        <taxon>Tracheophyta</taxon>
        <taxon>Spermatophyta</taxon>
        <taxon>Magnoliopsida</taxon>
        <taxon>eudicotyledons</taxon>
        <taxon>Gunneridae</taxon>
        <taxon>Pentapetalae</taxon>
        <taxon>asterids</taxon>
        <taxon>campanulids</taxon>
        <taxon>Asterales</taxon>
        <taxon>Asteraceae</taxon>
        <taxon>Asteroideae</taxon>
        <taxon>Anthemideae</taxon>
        <taxon>Anthemidinae</taxon>
        <taxon>Tanacetum</taxon>
    </lineage>
</organism>
<sequence length="79" mass="9117">MVDMGSIYSNKGEKGLLPIMVIDASGGWWSKIGMKDTRVGRRRNLESIVWTCLKAAMAVFDLEEVMMRLILAKKRRYYM</sequence>
<reference evidence="1" key="2">
    <citation type="submission" date="2022-01" db="EMBL/GenBank/DDBJ databases">
        <authorList>
            <person name="Yamashiro T."/>
            <person name="Shiraishi A."/>
            <person name="Satake H."/>
            <person name="Nakayama K."/>
        </authorList>
    </citation>
    <scope>NUCLEOTIDE SEQUENCE</scope>
</reference>
<keyword evidence="2" id="KW-1185">Reference proteome</keyword>
<evidence type="ECO:0000313" key="1">
    <source>
        <dbReference type="EMBL" id="GJS67048.1"/>
    </source>
</evidence>